<comment type="caution">
    <text evidence="4">The sequence shown here is derived from an EMBL/GenBank/DDBJ whole genome shotgun (WGS) entry which is preliminary data.</text>
</comment>
<dbReference type="Pfam" id="PF00205">
    <property type="entry name" value="TPP_enzyme_M"/>
    <property type="match status" value="1"/>
</dbReference>
<proteinExistence type="inferred from homology"/>
<evidence type="ECO:0000313" key="5">
    <source>
        <dbReference type="Proteomes" id="UP000524246"/>
    </source>
</evidence>
<dbReference type="InterPro" id="IPR012001">
    <property type="entry name" value="Thiamin_PyroP_enz_TPP-bd_dom"/>
</dbReference>
<comment type="similarity">
    <text evidence="1">Belongs to the TPP enzyme family.</text>
</comment>
<dbReference type="PANTHER" id="PTHR18968">
    <property type="entry name" value="THIAMINE PYROPHOSPHATE ENZYMES"/>
    <property type="match status" value="1"/>
</dbReference>
<organism evidence="4 5">
    <name type="scientific">SAR324 cluster bacterium</name>
    <dbReference type="NCBI Taxonomy" id="2024889"/>
    <lineage>
        <taxon>Bacteria</taxon>
        <taxon>Deltaproteobacteria</taxon>
        <taxon>SAR324 cluster</taxon>
    </lineage>
</organism>
<reference evidence="4 5" key="1">
    <citation type="journal article" date="2020" name="Biotechnol. Biofuels">
        <title>New insights from the biogas microbiome by comprehensive genome-resolved metagenomics of nearly 1600 species originating from multiple anaerobic digesters.</title>
        <authorList>
            <person name="Campanaro S."/>
            <person name="Treu L."/>
            <person name="Rodriguez-R L.M."/>
            <person name="Kovalovszki A."/>
            <person name="Ziels R.M."/>
            <person name="Maus I."/>
            <person name="Zhu X."/>
            <person name="Kougias P.G."/>
            <person name="Basile A."/>
            <person name="Luo G."/>
            <person name="Schluter A."/>
            <person name="Konstantinidis K.T."/>
            <person name="Angelidaki I."/>
        </authorList>
    </citation>
    <scope>NUCLEOTIDE SEQUENCE [LARGE SCALE GENOMIC DNA]</scope>
    <source>
        <strain evidence="4">AS27yjCOA_65</strain>
    </source>
</reference>
<gene>
    <name evidence="4" type="ORF">GYA55_05205</name>
</gene>
<evidence type="ECO:0000259" key="2">
    <source>
        <dbReference type="Pfam" id="PF00205"/>
    </source>
</evidence>
<evidence type="ECO:0000259" key="3">
    <source>
        <dbReference type="Pfam" id="PF02776"/>
    </source>
</evidence>
<dbReference type="InterPro" id="IPR029035">
    <property type="entry name" value="DHS-like_NAD/FAD-binding_dom"/>
</dbReference>
<dbReference type="Pfam" id="PF02776">
    <property type="entry name" value="TPP_enzyme_N"/>
    <property type="match status" value="1"/>
</dbReference>
<dbReference type="InterPro" id="IPR012000">
    <property type="entry name" value="Thiamin_PyroP_enz_cen_dom"/>
</dbReference>
<dbReference type="GO" id="GO:0009099">
    <property type="term" value="P:L-valine biosynthetic process"/>
    <property type="evidence" value="ECO:0007669"/>
    <property type="project" value="TreeGrafter"/>
</dbReference>
<dbReference type="GO" id="GO:0030976">
    <property type="term" value="F:thiamine pyrophosphate binding"/>
    <property type="evidence" value="ECO:0007669"/>
    <property type="project" value="InterPro"/>
</dbReference>
<dbReference type="GO" id="GO:0003984">
    <property type="term" value="F:acetolactate synthase activity"/>
    <property type="evidence" value="ECO:0007669"/>
    <property type="project" value="TreeGrafter"/>
</dbReference>
<feature type="domain" description="Thiamine pyrophosphate enzyme central" evidence="2">
    <location>
        <begin position="200"/>
        <end position="271"/>
    </location>
</feature>
<dbReference type="Gene3D" id="3.40.50.1220">
    <property type="entry name" value="TPP-binding domain"/>
    <property type="match status" value="1"/>
</dbReference>
<dbReference type="EMBL" id="JAAZON010000222">
    <property type="protein sequence ID" value="NMC62549.1"/>
    <property type="molecule type" value="Genomic_DNA"/>
</dbReference>
<dbReference type="GO" id="GO:0000287">
    <property type="term" value="F:magnesium ion binding"/>
    <property type="evidence" value="ECO:0007669"/>
    <property type="project" value="InterPro"/>
</dbReference>
<feature type="domain" description="Thiamine pyrophosphate enzyme N-terminal TPP-binding" evidence="3">
    <location>
        <begin position="2"/>
        <end position="118"/>
    </location>
</feature>
<dbReference type="CDD" id="cd07035">
    <property type="entry name" value="TPP_PYR_POX_like"/>
    <property type="match status" value="1"/>
</dbReference>
<accession>A0A7X9IJY6</accession>
<evidence type="ECO:0000313" key="4">
    <source>
        <dbReference type="EMBL" id="NMC62549.1"/>
    </source>
</evidence>
<name>A0A7X9IJY6_9DELT</name>
<dbReference type="GO" id="GO:0009097">
    <property type="term" value="P:isoleucine biosynthetic process"/>
    <property type="evidence" value="ECO:0007669"/>
    <property type="project" value="TreeGrafter"/>
</dbReference>
<dbReference type="SUPFAM" id="SSF52518">
    <property type="entry name" value="Thiamin diphosphate-binding fold (THDP-binding)"/>
    <property type="match status" value="1"/>
</dbReference>
<dbReference type="Gene3D" id="3.40.50.970">
    <property type="match status" value="1"/>
</dbReference>
<dbReference type="InterPro" id="IPR045229">
    <property type="entry name" value="TPP_enz"/>
</dbReference>
<dbReference type="GO" id="GO:0050660">
    <property type="term" value="F:flavin adenine dinucleotide binding"/>
    <property type="evidence" value="ECO:0007669"/>
    <property type="project" value="TreeGrafter"/>
</dbReference>
<sequence length="272" mass="29870">MMKLSDFVVQFLVKKDICDLFLVSGGGIMHLLDSVGTNSDMRYYCNYHEQACAISAEVFCRVTNKIGACLVTTGPGGTNALSGIAGAWVDSIPVLVLSGQVRRDLIADYNMIRQKGPQEGNVVEMAKPVTKYAKTILDPNTIKYELEYALFTATSGRPGPVWIDIPLDIQNSQIDENNLPSFIPAVSASARDNSKLEDDINKFIKALKEAKRPLFMFGNGIHLSQSESLMMELLELVPIPIALPHTAKDLLPEENARYVGVFGTAGQRRANF</sequence>
<dbReference type="Proteomes" id="UP000524246">
    <property type="component" value="Unassembled WGS sequence"/>
</dbReference>
<protein>
    <submittedName>
        <fullName evidence="4">Thiamine pyrophosphate-binding protein</fullName>
    </submittedName>
</protein>
<dbReference type="AlphaFoldDB" id="A0A7X9IJY6"/>
<dbReference type="InterPro" id="IPR029061">
    <property type="entry name" value="THDP-binding"/>
</dbReference>
<dbReference type="GO" id="GO:0005948">
    <property type="term" value="C:acetolactate synthase complex"/>
    <property type="evidence" value="ECO:0007669"/>
    <property type="project" value="TreeGrafter"/>
</dbReference>
<feature type="non-terminal residue" evidence="4">
    <location>
        <position position="272"/>
    </location>
</feature>
<dbReference type="PANTHER" id="PTHR18968:SF142">
    <property type="entry name" value="ACETOLACTATE SYNTHASE"/>
    <property type="match status" value="1"/>
</dbReference>
<dbReference type="FunFam" id="3.40.50.970:FF:000007">
    <property type="entry name" value="Acetolactate synthase"/>
    <property type="match status" value="1"/>
</dbReference>
<dbReference type="SUPFAM" id="SSF52467">
    <property type="entry name" value="DHS-like NAD/FAD-binding domain"/>
    <property type="match status" value="1"/>
</dbReference>
<evidence type="ECO:0000256" key="1">
    <source>
        <dbReference type="ARBA" id="ARBA00007812"/>
    </source>
</evidence>